<feature type="domain" description="MutL C-terminal dimerisation" evidence="5">
    <location>
        <begin position="457"/>
        <end position="597"/>
    </location>
</feature>
<organism evidence="8 9">
    <name type="scientific">Selenomonas sputigena (strain ATCC 35185 / DSM 20758 / CCUG 44933 / VPI D19B-28)</name>
    <dbReference type="NCBI Taxonomy" id="546271"/>
    <lineage>
        <taxon>Bacteria</taxon>
        <taxon>Bacillati</taxon>
        <taxon>Bacillota</taxon>
        <taxon>Negativicutes</taxon>
        <taxon>Selenomonadales</taxon>
        <taxon>Selenomonadaceae</taxon>
        <taxon>Selenomonas</taxon>
    </lineage>
</organism>
<dbReference type="PANTHER" id="PTHR10073">
    <property type="entry name" value="DNA MISMATCH REPAIR PROTEIN MLH, PMS, MUTL"/>
    <property type="match status" value="1"/>
</dbReference>
<dbReference type="SUPFAM" id="SSF55874">
    <property type="entry name" value="ATPase domain of HSP90 chaperone/DNA topoisomerase II/histidine kinase"/>
    <property type="match status" value="1"/>
</dbReference>
<dbReference type="SUPFAM" id="SSF118116">
    <property type="entry name" value="DNA mismatch repair protein MutL"/>
    <property type="match status" value="1"/>
</dbReference>
<keyword evidence="3 4" id="KW-0234">DNA repair</keyword>
<dbReference type="GO" id="GO:0140664">
    <property type="term" value="F:ATP-dependent DNA damage sensor activity"/>
    <property type="evidence" value="ECO:0007669"/>
    <property type="project" value="InterPro"/>
</dbReference>
<evidence type="ECO:0000256" key="2">
    <source>
        <dbReference type="ARBA" id="ARBA00022763"/>
    </source>
</evidence>
<dbReference type="SMART" id="SM00853">
    <property type="entry name" value="MutL_C"/>
    <property type="match status" value="1"/>
</dbReference>
<dbReference type="Gene3D" id="3.30.230.10">
    <property type="match status" value="1"/>
</dbReference>
<dbReference type="GO" id="GO:0016887">
    <property type="term" value="F:ATP hydrolysis activity"/>
    <property type="evidence" value="ECO:0007669"/>
    <property type="project" value="InterPro"/>
</dbReference>
<sequence length="640" mass="70143">MSRIHVLDDNTINKIAAGEVVERPASVVKELVENSIDAGATKIEVEIMAGGTSLMRVTDNGCGMSLEDAKLAIERHATSKIQEVGDLYSLRTLGFRGEALPTIAAVSRFRMRTRKEGEELGTQVSIIGGVTHDIGETGCSLGTTIQVEDLFFNTPARKKFLKTTHTEGGRISDFMTKLALSRPDIAFRLISNNKTAAMTPGNGSLFDAIRSIYGSQAADALLALSFEDEDVKITGYITKPSMLKSSRAWQTFIVNGRIISNKAIAKAIDNAYHSLLPKSGFPMVVLNIAVPQRSVDVNVHPQKSEMKFEDEGRIFKAVYKTVVDAIRPVGQTLEDVAASVQNVERRYAMEPMQFVAATQASEEEDFAGNGSAKTSFGIRYTENPYQASPAQPAMSFAEAQSVLKGEGAAYSAHDGVPADGGLVREARDAAYKPQGSTAEMPLADVSEAGLYHGGITPIGQVDLCYIIAKDKDGLYIVDQHAAHERILYDKFSAMAERIPSQQLLVHPILSFDAREAALVSENQELFRRLGFDMEACGERDFRLKEVPADVPVSEAEDMIREILARLYDMHETTAQEIRHACLATMACRAAIKSGDELNFRQMQIVLEELSQTARPYTCPHGRPTILKFSSEELAKMFKRT</sequence>
<dbReference type="CDD" id="cd00782">
    <property type="entry name" value="MutL_Trans"/>
    <property type="match status" value="1"/>
</dbReference>
<evidence type="ECO:0000256" key="3">
    <source>
        <dbReference type="ARBA" id="ARBA00023204"/>
    </source>
</evidence>
<reference evidence="8 9" key="1">
    <citation type="submission" date="2009-09" db="EMBL/GenBank/DDBJ databases">
        <authorList>
            <person name="Weinstock G."/>
            <person name="Sodergren E."/>
            <person name="Clifton S."/>
            <person name="Fulton L."/>
            <person name="Fulton B."/>
            <person name="Courtney L."/>
            <person name="Fronick C."/>
            <person name="Harrison M."/>
            <person name="Strong C."/>
            <person name="Farmer C."/>
            <person name="Delahaunty K."/>
            <person name="Markovic C."/>
            <person name="Hall O."/>
            <person name="Minx P."/>
            <person name="Tomlinson C."/>
            <person name="Mitreva M."/>
            <person name="Nelson J."/>
            <person name="Hou S."/>
            <person name="Wollam A."/>
            <person name="Pepin K.H."/>
            <person name="Johnson M."/>
            <person name="Bhonagiri V."/>
            <person name="Nash W.E."/>
            <person name="Warren W."/>
            <person name="Chinwalla A."/>
            <person name="Mardis E.R."/>
            <person name="Wilson R.K."/>
        </authorList>
    </citation>
    <scope>NUCLEOTIDE SEQUENCE [LARGE SCALE GENOMIC DNA]</scope>
    <source>
        <strain evidence="8">ATCC 35185</strain>
        <strain evidence="9">ATCC 35185 / DSM 20758 / VPI D19B-28</strain>
    </source>
</reference>
<dbReference type="PROSITE" id="PS00058">
    <property type="entry name" value="DNA_MISMATCH_REPAIR_1"/>
    <property type="match status" value="1"/>
</dbReference>
<dbReference type="EMBL" id="CP002637">
    <property type="protein sequence ID" value="AEC00061.1"/>
    <property type="molecule type" value="Genomic_DNA"/>
</dbReference>
<evidence type="ECO:0000256" key="1">
    <source>
        <dbReference type="ARBA" id="ARBA00006082"/>
    </source>
</evidence>
<dbReference type="InterPro" id="IPR038973">
    <property type="entry name" value="MutL/Mlh/Pms-like"/>
</dbReference>
<dbReference type="HOGENOM" id="CLU_004131_4_2_9"/>
<dbReference type="Gene3D" id="3.30.565.10">
    <property type="entry name" value="Histidine kinase-like ATPase, C-terminal domain"/>
    <property type="match status" value="1"/>
</dbReference>
<evidence type="ECO:0000313" key="7">
    <source>
        <dbReference type="EMBL" id="AEC00061.1"/>
    </source>
</evidence>
<dbReference type="InterPro" id="IPR014721">
    <property type="entry name" value="Ribsml_uS5_D2-typ_fold_subgr"/>
</dbReference>
<dbReference type="GO" id="GO:0030983">
    <property type="term" value="F:mismatched DNA binding"/>
    <property type="evidence" value="ECO:0007669"/>
    <property type="project" value="InterPro"/>
</dbReference>
<dbReference type="HAMAP" id="MF_00149">
    <property type="entry name" value="DNA_mis_repair"/>
    <property type="match status" value="1"/>
</dbReference>
<dbReference type="InterPro" id="IPR042120">
    <property type="entry name" value="MutL_C_dimsub"/>
</dbReference>
<dbReference type="PANTHER" id="PTHR10073:SF12">
    <property type="entry name" value="DNA MISMATCH REPAIR PROTEIN MLH1"/>
    <property type="match status" value="1"/>
</dbReference>
<dbReference type="NCBIfam" id="TIGR00585">
    <property type="entry name" value="mutl"/>
    <property type="match status" value="1"/>
</dbReference>
<name>C9LUK9_SELS3</name>
<dbReference type="RefSeq" id="WP_006192416.1">
    <property type="nucleotide sequence ID" value="NC_015437.1"/>
</dbReference>
<dbReference type="InterPro" id="IPR002099">
    <property type="entry name" value="MutL/Mlh/PMS"/>
</dbReference>
<comment type="similarity">
    <text evidence="1 4">Belongs to the DNA mismatch repair MutL/HexB family.</text>
</comment>
<dbReference type="AlphaFoldDB" id="C9LUK9"/>
<dbReference type="InterPro" id="IPR020667">
    <property type="entry name" value="DNA_mismatch_repair_MutL"/>
</dbReference>
<dbReference type="InterPro" id="IPR013507">
    <property type="entry name" value="DNA_mismatch_S5_2-like"/>
</dbReference>
<dbReference type="GO" id="GO:0006298">
    <property type="term" value="P:mismatch repair"/>
    <property type="evidence" value="ECO:0007669"/>
    <property type="project" value="UniProtKB-UniRule"/>
</dbReference>
<evidence type="ECO:0000259" key="6">
    <source>
        <dbReference type="SMART" id="SM01340"/>
    </source>
</evidence>
<dbReference type="InterPro" id="IPR037198">
    <property type="entry name" value="MutL_C_sf"/>
</dbReference>
<dbReference type="SMART" id="SM01340">
    <property type="entry name" value="DNA_mis_repair"/>
    <property type="match status" value="1"/>
</dbReference>
<comment type="function">
    <text evidence="4">This protein is involved in the repair of mismatches in DNA. It is required for dam-dependent methyl-directed DNA mismatch repair. May act as a 'molecular matchmaker', a protein that promotes the formation of a stable complex between two or more DNA-binding proteins in an ATP-dependent manner without itself being part of a final effector complex.</text>
</comment>
<dbReference type="InterPro" id="IPR014790">
    <property type="entry name" value="MutL_C"/>
</dbReference>
<evidence type="ECO:0000256" key="4">
    <source>
        <dbReference type="HAMAP-Rule" id="MF_00149"/>
    </source>
</evidence>
<protein>
    <recommendedName>
        <fullName evidence="4">DNA mismatch repair protein MutL</fullName>
    </recommendedName>
</protein>
<dbReference type="InterPro" id="IPR014762">
    <property type="entry name" value="DNA_mismatch_repair_CS"/>
</dbReference>
<dbReference type="GO" id="GO:0005524">
    <property type="term" value="F:ATP binding"/>
    <property type="evidence" value="ECO:0007669"/>
    <property type="project" value="InterPro"/>
</dbReference>
<dbReference type="CDD" id="cd16926">
    <property type="entry name" value="HATPase_MutL-MLH-PMS-like"/>
    <property type="match status" value="1"/>
</dbReference>
<evidence type="ECO:0000259" key="5">
    <source>
        <dbReference type="SMART" id="SM00853"/>
    </source>
</evidence>
<dbReference type="GO" id="GO:0032300">
    <property type="term" value="C:mismatch repair complex"/>
    <property type="evidence" value="ECO:0007669"/>
    <property type="project" value="InterPro"/>
</dbReference>
<dbReference type="FunFam" id="3.30.565.10:FF:000003">
    <property type="entry name" value="DNA mismatch repair endonuclease MutL"/>
    <property type="match status" value="1"/>
</dbReference>
<dbReference type="Proteomes" id="UP000011124">
    <property type="component" value="Chromosome"/>
</dbReference>
<gene>
    <name evidence="4 8" type="primary">mutL</name>
    <name evidence="7" type="ordered locus">Selsp_1101</name>
    <name evidence="8" type="ORF">SELSPUOL_01145</name>
</gene>
<reference evidence="7 10" key="2">
    <citation type="submission" date="2011-04" db="EMBL/GenBank/DDBJ databases">
        <title>The complete genome of Selenomonas sputigena DSM 20758.</title>
        <authorList>
            <consortium name="US DOE Joint Genome Institute (JGI-PGF)"/>
            <person name="Lucas S."/>
            <person name="Copeland A."/>
            <person name="Lapidus A."/>
            <person name="Bruce D."/>
            <person name="Goodwin L."/>
            <person name="Pitluck S."/>
            <person name="Peters L."/>
            <person name="Kyrpides N."/>
            <person name="Mavromatis K."/>
            <person name="Ivanova N."/>
            <person name="Ovchinnikova G."/>
            <person name="Teshima H."/>
            <person name="Detter J.C."/>
            <person name="Tapia R."/>
            <person name="Han C."/>
            <person name="Land M."/>
            <person name="Hauser L."/>
            <person name="Markowitz V."/>
            <person name="Cheng J.-F."/>
            <person name="Hugenholtz P."/>
            <person name="Woyke T."/>
            <person name="Wu D."/>
            <person name="Gronow S."/>
            <person name="Wellnitz S."/>
            <person name="Schneider S."/>
            <person name="Klenk H.-P."/>
            <person name="Eisen J.A."/>
        </authorList>
    </citation>
    <scope>NUCLEOTIDE SEQUENCE [LARGE SCALE GENOMIC DNA]</scope>
    <source>
        <strain evidence="7">ATCC 35185</strain>
        <strain evidence="10">ATCC 35185 / DSM 20758 / VPI D19B-28</strain>
    </source>
</reference>
<dbReference type="Gene3D" id="3.30.1540.20">
    <property type="entry name" value="MutL, C-terminal domain, dimerisation subdomain"/>
    <property type="match status" value="1"/>
</dbReference>
<dbReference type="InterPro" id="IPR020568">
    <property type="entry name" value="Ribosomal_Su5_D2-typ_SF"/>
</dbReference>
<evidence type="ECO:0000313" key="8">
    <source>
        <dbReference type="EMBL" id="EEX77442.1"/>
    </source>
</evidence>
<dbReference type="KEGG" id="ssg:Selsp_1101"/>
<dbReference type="InterPro" id="IPR042121">
    <property type="entry name" value="MutL_C_regsub"/>
</dbReference>
<evidence type="ECO:0000313" key="10">
    <source>
        <dbReference type="Proteomes" id="UP000011124"/>
    </source>
</evidence>
<evidence type="ECO:0000313" key="9">
    <source>
        <dbReference type="Proteomes" id="UP000003505"/>
    </source>
</evidence>
<dbReference type="Pfam" id="PF08676">
    <property type="entry name" value="MutL_C"/>
    <property type="match status" value="1"/>
</dbReference>
<dbReference type="SUPFAM" id="SSF54211">
    <property type="entry name" value="Ribosomal protein S5 domain 2-like"/>
    <property type="match status" value="1"/>
</dbReference>
<dbReference type="InterPro" id="IPR036890">
    <property type="entry name" value="HATPase_C_sf"/>
</dbReference>
<keyword evidence="10" id="KW-1185">Reference proteome</keyword>
<dbReference type="Pfam" id="PF01119">
    <property type="entry name" value="DNA_mis_repair"/>
    <property type="match status" value="1"/>
</dbReference>
<dbReference type="OrthoDB" id="9763467at2"/>
<accession>C9LUK9</accession>
<dbReference type="STRING" id="546271.Selsp_1101"/>
<dbReference type="Pfam" id="PF13589">
    <property type="entry name" value="HATPase_c_3"/>
    <property type="match status" value="1"/>
</dbReference>
<dbReference type="Gene3D" id="3.30.1370.100">
    <property type="entry name" value="MutL, C-terminal domain, regulatory subdomain"/>
    <property type="match status" value="1"/>
</dbReference>
<dbReference type="Proteomes" id="UP000003505">
    <property type="component" value="Unassembled WGS sequence"/>
</dbReference>
<feature type="domain" description="DNA mismatch repair protein S5" evidence="6">
    <location>
        <begin position="209"/>
        <end position="327"/>
    </location>
</feature>
<proteinExistence type="inferred from homology"/>
<keyword evidence="2 4" id="KW-0227">DNA damage</keyword>
<dbReference type="EMBL" id="ACKP02000016">
    <property type="protein sequence ID" value="EEX77442.1"/>
    <property type="molecule type" value="Genomic_DNA"/>
</dbReference>
<dbReference type="eggNOG" id="COG0323">
    <property type="taxonomic scope" value="Bacteria"/>
</dbReference>